<geneLocation type="plasmid" evidence="2">
    <name>pT103</name>
</geneLocation>
<dbReference type="PANTHER" id="PTHR34631:SF3">
    <property type="entry name" value="ISSOD12 TRANSPOSASE TNPA_ISSOD12"/>
    <property type="match status" value="1"/>
</dbReference>
<dbReference type="Pfam" id="PF13737">
    <property type="entry name" value="DDE_Tnp_1_5"/>
    <property type="match status" value="1"/>
</dbReference>
<dbReference type="InterPro" id="IPR025668">
    <property type="entry name" value="Tnp_DDE_dom"/>
</dbReference>
<name>Q5S3X4_ENTCL</name>
<feature type="domain" description="Transposase DDE" evidence="1">
    <location>
        <begin position="20"/>
        <end position="130"/>
    </location>
</feature>
<dbReference type="AlphaFoldDB" id="Q5S3X4"/>
<dbReference type="NCBIfam" id="NF033579">
    <property type="entry name" value="transpos_IS5_2"/>
    <property type="match status" value="1"/>
</dbReference>
<dbReference type="InterPro" id="IPR053172">
    <property type="entry name" value="Tn903_transposase"/>
</dbReference>
<keyword evidence="2" id="KW-0614">Plasmid</keyword>
<evidence type="ECO:0000259" key="1">
    <source>
        <dbReference type="Pfam" id="PF13737"/>
    </source>
</evidence>
<dbReference type="PANTHER" id="PTHR34631">
    <property type="match status" value="1"/>
</dbReference>
<dbReference type="InterPro" id="IPR053520">
    <property type="entry name" value="Transposase_Tn903"/>
</dbReference>
<reference evidence="2" key="2">
    <citation type="journal article" date="2006" name="Antimicrob. Agents Chemother.">
        <title>First isolation of blaIMI-2 in an Enterobacter cloacae clinical isolate from China.</title>
        <authorList>
            <person name="Yu Y.S."/>
            <person name="Du X.X."/>
            <person name="Zhou Z.H."/>
            <person name="Chen Y.G."/>
            <person name="Li L.J."/>
        </authorList>
    </citation>
    <scope>NUCLEOTIDE SEQUENCE</scope>
    <source>
        <plasmid evidence="2">pT103</plasmid>
    </source>
</reference>
<reference evidence="2" key="1">
    <citation type="submission" date="2004-10" db="EMBL/GenBank/DDBJ databases">
        <title>Novel carbapenem-hydrolyzing ZJF-1 mediated by plasmid from Enterobacter cloacae.</title>
        <authorList>
            <person name="Yu Y."/>
            <person name="Du X."/>
            <person name="Zhou Z."/>
        </authorList>
    </citation>
    <scope>NUCLEOTIDE SEQUENCE</scope>
    <source>
        <plasmid evidence="2">pT103</plasmid>
    </source>
</reference>
<sequence length="307" mass="34537">MAKQKFKITNWSTYNSALRQRGSLTVWLDESAIAAWTDSAQPEGRGRPLHYTDMAISTVLMMKRVFNLPLRALQGFVDSVFTLMALPLRCPDYSLVSKRAKCVNISIKTPTRGEISHLVIDATGLKVFGEGEWKVRQHGADKRRVWRKLHLAADSATHEIICADLSLSGTTDAQALPELINQTHRKIREASADGAYDTRYCHDALLRKKIRPLIPPRSGAQYWPDKYHERNHAVANQHLSGGNDVWKKKVSYHRRSIAETAMFRIKSLLGGHLSLRGYDAQVGEAMAMVKALNRMTLLGMPHSVRIA</sequence>
<organism evidence="2">
    <name type="scientific">Enterobacter cloacae</name>
    <dbReference type="NCBI Taxonomy" id="550"/>
    <lineage>
        <taxon>Bacteria</taxon>
        <taxon>Pseudomonadati</taxon>
        <taxon>Pseudomonadota</taxon>
        <taxon>Gammaproteobacteria</taxon>
        <taxon>Enterobacterales</taxon>
        <taxon>Enterobacteriaceae</taxon>
        <taxon>Enterobacter</taxon>
        <taxon>Enterobacter cloacae complex</taxon>
    </lineage>
</organism>
<protein>
    <submittedName>
        <fullName evidence="2">Transposase</fullName>
    </submittedName>
</protein>
<evidence type="ECO:0000313" key="2">
    <source>
        <dbReference type="EMBL" id="AAV66983.1"/>
    </source>
</evidence>
<proteinExistence type="predicted"/>
<dbReference type="EMBL" id="AY780889">
    <property type="protein sequence ID" value="AAV66983.1"/>
    <property type="molecule type" value="Genomic_DNA"/>
</dbReference>
<accession>Q5S3X4</accession>